<evidence type="ECO:0000313" key="3">
    <source>
        <dbReference type="Proteomes" id="UP001565220"/>
    </source>
</evidence>
<dbReference type="Pfam" id="PF01863">
    <property type="entry name" value="YgjP-like"/>
    <property type="match status" value="1"/>
</dbReference>
<keyword evidence="3" id="KW-1185">Reference proteome</keyword>
<gene>
    <name evidence="2" type="ORF">AB8S09_12370</name>
</gene>
<name>A0ABV4DZU4_9CLOT</name>
<proteinExistence type="predicted"/>
<sequence length="238" mass="28063">METTHKISSLEYKVIKKDKKGISISIDEKGEIIVRAPMNMDYGSIERIIENKIDWIYKSKNIIEDKIEYLKSMGILQGQNMLWLGKLLKVEKLPSNIKGCHVEILDDRIAVYGNEELLRDHEAVSRSIRKFYREKSKIIFNKRVGLYSKKINLYPNKINIRCQKTRWGSCSSNRNLSFNYKLLMAPIDVIDYIVVHELCHLAYMNHSKEYWSLVGSIIPQYLERRNWLKNSGYLLRFP</sequence>
<feature type="domain" description="YgjP-like metallopeptidase" evidence="1">
    <location>
        <begin position="22"/>
        <end position="230"/>
    </location>
</feature>
<protein>
    <submittedName>
        <fullName evidence="2">M48 family metallopeptidase</fullName>
    </submittedName>
</protein>
<dbReference type="InterPro" id="IPR053136">
    <property type="entry name" value="UTP_pyrophosphatase-like"/>
</dbReference>
<dbReference type="RefSeq" id="WP_294184275.1">
    <property type="nucleotide sequence ID" value="NZ_JBGFFE010000021.1"/>
</dbReference>
<dbReference type="PANTHER" id="PTHR30399">
    <property type="entry name" value="UNCHARACTERIZED PROTEIN YGJP"/>
    <property type="match status" value="1"/>
</dbReference>
<comment type="caution">
    <text evidence="2">The sequence shown here is derived from an EMBL/GenBank/DDBJ whole genome shotgun (WGS) entry which is preliminary data.</text>
</comment>
<accession>A0ABV4DZU4</accession>
<dbReference type="InterPro" id="IPR002725">
    <property type="entry name" value="YgjP-like_metallopeptidase"/>
</dbReference>
<evidence type="ECO:0000259" key="1">
    <source>
        <dbReference type="Pfam" id="PF01863"/>
    </source>
</evidence>
<dbReference type="CDD" id="cd07344">
    <property type="entry name" value="M48_yhfN_like"/>
    <property type="match status" value="1"/>
</dbReference>
<evidence type="ECO:0000313" key="2">
    <source>
        <dbReference type="EMBL" id="MEY8764426.1"/>
    </source>
</evidence>
<dbReference type="EMBL" id="JBGFFE010000021">
    <property type="protein sequence ID" value="MEY8764426.1"/>
    <property type="molecule type" value="Genomic_DNA"/>
</dbReference>
<dbReference type="Proteomes" id="UP001565220">
    <property type="component" value="Unassembled WGS sequence"/>
</dbReference>
<reference evidence="2 3" key="1">
    <citation type="submission" date="2024-08" db="EMBL/GenBank/DDBJ databases">
        <title>Clostridium lapicellarii sp. nov., and Clostridium renhuaiense sp. nov., two species isolated from the mud in a fermentation cellar used for producing sauce-flavour Chinese liquors.</title>
        <authorList>
            <person name="Yang F."/>
            <person name="Wang H."/>
            <person name="Chen L.Q."/>
            <person name="Zhou N."/>
            <person name="Lu J.J."/>
            <person name="Pu X.X."/>
            <person name="Wan B."/>
            <person name="Wang L."/>
            <person name="Liu S.J."/>
        </authorList>
    </citation>
    <scope>NUCLEOTIDE SEQUENCE [LARGE SCALE GENOMIC DNA]</scope>
    <source>
        <strain evidence="2 3">MT-113</strain>
    </source>
</reference>
<dbReference type="Gene3D" id="3.30.2010.10">
    <property type="entry name" value="Metalloproteases ('zincins'), catalytic domain"/>
    <property type="match status" value="1"/>
</dbReference>
<dbReference type="PANTHER" id="PTHR30399:SF1">
    <property type="entry name" value="UTP PYROPHOSPHATASE"/>
    <property type="match status" value="1"/>
</dbReference>
<organism evidence="2 3">
    <name type="scientific">Clostridium lapidicellarium</name>
    <dbReference type="NCBI Taxonomy" id="3240931"/>
    <lineage>
        <taxon>Bacteria</taxon>
        <taxon>Bacillati</taxon>
        <taxon>Bacillota</taxon>
        <taxon>Clostridia</taxon>
        <taxon>Eubacteriales</taxon>
        <taxon>Clostridiaceae</taxon>
        <taxon>Clostridium</taxon>
    </lineage>
</organism>